<gene>
    <name evidence="1" type="ordered locus">Celf_2969</name>
</gene>
<dbReference type="Proteomes" id="UP000008460">
    <property type="component" value="Chromosome"/>
</dbReference>
<accession>F4GYH3</accession>
<protein>
    <submittedName>
        <fullName evidence="1">Uncharacterized protein</fullName>
    </submittedName>
</protein>
<dbReference type="AlphaFoldDB" id="F4GYH3"/>
<reference evidence="1 2" key="1">
    <citation type="submission" date="2011-04" db="EMBL/GenBank/DDBJ databases">
        <title>Complete sequence of Cellulomonas fimi ATCC 484.</title>
        <authorList>
            <consortium name="US DOE Joint Genome Institute"/>
            <person name="Lucas S."/>
            <person name="Han J."/>
            <person name="Lapidus A."/>
            <person name="Cheng J.-F."/>
            <person name="Goodwin L."/>
            <person name="Pitluck S."/>
            <person name="Peters L."/>
            <person name="Chertkov O."/>
            <person name="Detter J.C."/>
            <person name="Han C."/>
            <person name="Tapia R."/>
            <person name="Land M."/>
            <person name="Hauser L."/>
            <person name="Kyrpides N."/>
            <person name="Ivanova N."/>
            <person name="Ovchinnikova G."/>
            <person name="Pagani I."/>
            <person name="Mead D."/>
            <person name="Brumm P."/>
            <person name="Woyke T."/>
        </authorList>
    </citation>
    <scope>NUCLEOTIDE SEQUENCE [LARGE SCALE GENOMIC DNA]</scope>
    <source>
        <strain evidence="2">ATCC 484 / DSM 20113 / JCM 1341 / NBRC 15513 / NCIMB 8980 / NCTC 7547</strain>
    </source>
</reference>
<dbReference type="STRING" id="590998.Celf_2969"/>
<keyword evidence="2" id="KW-1185">Reference proteome</keyword>
<evidence type="ECO:0000313" key="1">
    <source>
        <dbReference type="EMBL" id="AEE47090.1"/>
    </source>
</evidence>
<dbReference type="HOGENOM" id="CLU_3078053_0_0_11"/>
<name>F4GYH3_CELFA</name>
<dbReference type="KEGG" id="cfi:Celf_2969"/>
<proteinExistence type="predicted"/>
<dbReference type="SUPFAM" id="SSF53474">
    <property type="entry name" value="alpha/beta-Hydrolases"/>
    <property type="match status" value="1"/>
</dbReference>
<sequence>MPQEILTDAPQSRFALDQAGALRDFVAGLDKPDSVPVTVVGHSYGGSVVGTP</sequence>
<organism evidence="1 2">
    <name type="scientific">Cellulomonas fimi (strain ATCC 484 / DSM 20113 / JCM 1341 / CCUG 24087 / LMG 16345 / NBRC 15513 / NCIMB 8980 / NCTC 7547 / NRS-133)</name>
    <dbReference type="NCBI Taxonomy" id="590998"/>
    <lineage>
        <taxon>Bacteria</taxon>
        <taxon>Bacillati</taxon>
        <taxon>Actinomycetota</taxon>
        <taxon>Actinomycetes</taxon>
        <taxon>Micrococcales</taxon>
        <taxon>Cellulomonadaceae</taxon>
        <taxon>Cellulomonas</taxon>
    </lineage>
</organism>
<evidence type="ECO:0000313" key="2">
    <source>
        <dbReference type="Proteomes" id="UP000008460"/>
    </source>
</evidence>
<dbReference type="InterPro" id="IPR029058">
    <property type="entry name" value="AB_hydrolase_fold"/>
</dbReference>
<dbReference type="EMBL" id="CP002666">
    <property type="protein sequence ID" value="AEE47090.1"/>
    <property type="molecule type" value="Genomic_DNA"/>
</dbReference>